<evidence type="ECO:0000313" key="3">
    <source>
        <dbReference type="EMBL" id="KUG06300.1"/>
    </source>
</evidence>
<dbReference type="RefSeq" id="WP_059071996.1">
    <property type="nucleotide sequence ID" value="NZ_LNAL01000008.1"/>
</dbReference>
<keyword evidence="2" id="KW-0732">Signal</keyword>
<organism evidence="3 4">
    <name type="scientific">Solirubrum puertoriconensis</name>
    <dbReference type="NCBI Taxonomy" id="1751427"/>
    <lineage>
        <taxon>Bacteria</taxon>
        <taxon>Pseudomonadati</taxon>
        <taxon>Bacteroidota</taxon>
        <taxon>Cytophagia</taxon>
        <taxon>Cytophagales</taxon>
    </lineage>
</organism>
<feature type="compositionally biased region" description="Basic and acidic residues" evidence="1">
    <location>
        <begin position="41"/>
        <end position="56"/>
    </location>
</feature>
<dbReference type="AlphaFoldDB" id="A0A9X0HI16"/>
<evidence type="ECO:0008006" key="5">
    <source>
        <dbReference type="Google" id="ProtNLM"/>
    </source>
</evidence>
<comment type="caution">
    <text evidence="3">The sequence shown here is derived from an EMBL/GenBank/DDBJ whole genome shotgun (WGS) entry which is preliminary data.</text>
</comment>
<reference evidence="3 4" key="1">
    <citation type="submission" date="2015-11" db="EMBL/GenBank/DDBJ databases">
        <title>Solirubrum puertoriconensis gen. nov. an environmental bacteria isolated in Puerto Rico.</title>
        <authorList>
            <person name="Cuebas-Irizarry M.F."/>
            <person name="Montalvo-Rodriguez R."/>
        </authorList>
    </citation>
    <scope>NUCLEOTIDE SEQUENCE [LARGE SCALE GENOMIC DNA]</scope>
    <source>
        <strain evidence="3 4">MC1A</strain>
    </source>
</reference>
<dbReference type="PROSITE" id="PS51257">
    <property type="entry name" value="PROKAR_LIPOPROTEIN"/>
    <property type="match status" value="1"/>
</dbReference>
<accession>A0A9X0HI16</accession>
<name>A0A9X0HI16_SOLP1</name>
<proteinExistence type="predicted"/>
<evidence type="ECO:0000256" key="1">
    <source>
        <dbReference type="SAM" id="MobiDB-lite"/>
    </source>
</evidence>
<feature type="region of interest" description="Disordered" evidence="1">
    <location>
        <begin position="27"/>
        <end position="85"/>
    </location>
</feature>
<evidence type="ECO:0000256" key="2">
    <source>
        <dbReference type="SAM" id="SignalP"/>
    </source>
</evidence>
<gene>
    <name evidence="3" type="ORF">ASU33_02780</name>
</gene>
<feature type="signal peptide" evidence="2">
    <location>
        <begin position="1"/>
        <end position="17"/>
    </location>
</feature>
<protein>
    <recommendedName>
        <fullName evidence="5">Entericidin EcnAB</fullName>
    </recommendedName>
</protein>
<feature type="chain" id="PRO_5040872537" description="Entericidin EcnAB" evidence="2">
    <location>
        <begin position="18"/>
        <end position="85"/>
    </location>
</feature>
<feature type="compositionally biased region" description="Low complexity" evidence="1">
    <location>
        <begin position="57"/>
        <end position="85"/>
    </location>
</feature>
<evidence type="ECO:0000313" key="4">
    <source>
        <dbReference type="Proteomes" id="UP000054223"/>
    </source>
</evidence>
<dbReference type="EMBL" id="LNAL01000008">
    <property type="protein sequence ID" value="KUG06300.1"/>
    <property type="molecule type" value="Genomic_DNA"/>
</dbReference>
<sequence length="85" mass="8597">MKKVLFLALAAASFTFASCESKTEQAAEQTAENVEAGADATAEKMEEAADSTREAGEAQAEAIEEAPAAEGATTAPAAGTTTTQQ</sequence>
<keyword evidence="4" id="KW-1185">Reference proteome</keyword>
<dbReference type="Proteomes" id="UP000054223">
    <property type="component" value="Unassembled WGS sequence"/>
</dbReference>